<dbReference type="Proteomes" id="UP001583193">
    <property type="component" value="Unassembled WGS sequence"/>
</dbReference>
<keyword evidence="3" id="KW-1185">Reference proteome</keyword>
<name>A0ABR3XLA0_9EURO</name>
<reference evidence="2 3" key="1">
    <citation type="journal article" date="2024" name="IMA Fungus">
        <title>IMA Genome - F19 : A genome assembly and annotation guide to empower mycologists, including annotated draft genome sequences of Ceratocystis pirilliformis, Diaporthe australafricana, Fusarium ophioides, Paecilomyces lecythidis, and Sporothrix stenoceras.</title>
        <authorList>
            <person name="Aylward J."/>
            <person name="Wilson A.M."/>
            <person name="Visagie C.M."/>
            <person name="Spraker J."/>
            <person name="Barnes I."/>
            <person name="Buitendag C."/>
            <person name="Ceriani C."/>
            <person name="Del Mar Angel L."/>
            <person name="du Plessis D."/>
            <person name="Fuchs T."/>
            <person name="Gasser K."/>
            <person name="Kramer D."/>
            <person name="Li W."/>
            <person name="Munsamy K."/>
            <person name="Piso A."/>
            <person name="Price J.L."/>
            <person name="Sonnekus B."/>
            <person name="Thomas C."/>
            <person name="van der Nest A."/>
            <person name="van Dijk A."/>
            <person name="van Heerden A."/>
            <person name="van Vuuren N."/>
            <person name="Yilmaz N."/>
            <person name="Duong T.A."/>
            <person name="van der Merwe N.A."/>
            <person name="Wingfield M.J."/>
            <person name="Wingfield B.D."/>
        </authorList>
    </citation>
    <scope>NUCLEOTIDE SEQUENCE [LARGE SCALE GENOMIC DNA]</scope>
    <source>
        <strain evidence="2 3">CMW 18167</strain>
    </source>
</reference>
<dbReference type="Gene3D" id="3.30.559.10">
    <property type="entry name" value="Chloramphenicol acetyltransferase-like domain"/>
    <property type="match status" value="2"/>
</dbReference>
<protein>
    <submittedName>
        <fullName evidence="2">Uncharacterized protein</fullName>
    </submittedName>
</protein>
<keyword evidence="1" id="KW-0808">Transferase</keyword>
<proteinExistence type="predicted"/>
<dbReference type="InterPro" id="IPR023213">
    <property type="entry name" value="CAT-like_dom_sf"/>
</dbReference>
<dbReference type="EMBL" id="JAVDPF010000015">
    <property type="protein sequence ID" value="KAL1876752.1"/>
    <property type="molecule type" value="Genomic_DNA"/>
</dbReference>
<sequence>MSQKSPRVTLLSKLRLAPPGHSNRLQCVQLSIADSIATTLPPAQGIWYWDRPSHPGAFSPVNLITSLRQTLDSYPQFAGRLEEIPPAETNDLAQARHGRFQVVFGSANDPGIEVMLARCDCSIQSVLPSSEVRNEEWNASLVELNHLFGGQEAPLALEQGLDRTGSLPLMVIKATWFADGGLALAVRLVHAMGDLPSLMRFLYDWATVHRACLSQKPPPLLSPMFNPAIVDAAAAGDISRPSPDAQLVQHARRAPIHRFDWWAPSSKKGVPPVFAHRTRLPESLKRLSPSVFDQPIPWHDWDLSAETTHYVLHFTRDEILRIYAEATKELASSSQPQGTGPAFPRISHLDALLAHLWSLLMRARGVTDAQERVYLNFVLDYRPRLGLPSELVSSPSAMVYAKSTGEDVSHGSLAQISRHIRWSIAQMDGTRIAAFLHDCLYQPSTHRYWQYFAGRHHFSVTSWLNRGVQDLDFTGDGGPLYFTPLIPDFMMVIYESAGPKSEKSERNARHWYERGVDVRLQFEKDVVEKIRQDPQLRMYERKA</sequence>
<evidence type="ECO:0000313" key="2">
    <source>
        <dbReference type="EMBL" id="KAL1876752.1"/>
    </source>
</evidence>
<dbReference type="Pfam" id="PF02458">
    <property type="entry name" value="Transferase"/>
    <property type="match status" value="2"/>
</dbReference>
<evidence type="ECO:0000256" key="1">
    <source>
        <dbReference type="ARBA" id="ARBA00022679"/>
    </source>
</evidence>
<gene>
    <name evidence="2" type="ORF">Plec18167_005160</name>
</gene>
<evidence type="ECO:0000313" key="3">
    <source>
        <dbReference type="Proteomes" id="UP001583193"/>
    </source>
</evidence>
<dbReference type="PANTHER" id="PTHR31642">
    <property type="entry name" value="TRICHOTHECENE 3-O-ACETYLTRANSFERASE"/>
    <property type="match status" value="1"/>
</dbReference>
<dbReference type="PANTHER" id="PTHR31642:SF310">
    <property type="entry name" value="FATTY ALCOHOL:CAFFEOYL-COA ACYLTRANSFERASE"/>
    <property type="match status" value="1"/>
</dbReference>
<comment type="caution">
    <text evidence="2">The sequence shown here is derived from an EMBL/GenBank/DDBJ whole genome shotgun (WGS) entry which is preliminary data.</text>
</comment>
<organism evidence="2 3">
    <name type="scientific">Paecilomyces lecythidis</name>
    <dbReference type="NCBI Taxonomy" id="3004212"/>
    <lineage>
        <taxon>Eukaryota</taxon>
        <taxon>Fungi</taxon>
        <taxon>Dikarya</taxon>
        <taxon>Ascomycota</taxon>
        <taxon>Pezizomycotina</taxon>
        <taxon>Eurotiomycetes</taxon>
        <taxon>Eurotiomycetidae</taxon>
        <taxon>Eurotiales</taxon>
        <taxon>Thermoascaceae</taxon>
        <taxon>Paecilomyces</taxon>
    </lineage>
</organism>
<dbReference type="InterPro" id="IPR050317">
    <property type="entry name" value="Plant_Fungal_Acyltransferase"/>
</dbReference>
<accession>A0ABR3XLA0</accession>